<dbReference type="InterPro" id="IPR036890">
    <property type="entry name" value="HATPase_C_sf"/>
</dbReference>
<evidence type="ECO:0000313" key="1">
    <source>
        <dbReference type="EMBL" id="MFD2671456.1"/>
    </source>
</evidence>
<proteinExistence type="predicted"/>
<name>A0ABW5R9M3_9BACL</name>
<keyword evidence="1" id="KW-0547">Nucleotide-binding</keyword>
<dbReference type="Proteomes" id="UP001597497">
    <property type="component" value="Unassembled WGS sequence"/>
</dbReference>
<keyword evidence="2" id="KW-1185">Reference proteome</keyword>
<dbReference type="SUPFAM" id="SSF55874">
    <property type="entry name" value="ATPase domain of HSP90 chaperone/DNA topoisomerase II/histidine kinase"/>
    <property type="match status" value="1"/>
</dbReference>
<organism evidence="1 2">
    <name type="scientific">Marinicrinis sediminis</name>
    <dbReference type="NCBI Taxonomy" id="1652465"/>
    <lineage>
        <taxon>Bacteria</taxon>
        <taxon>Bacillati</taxon>
        <taxon>Bacillota</taxon>
        <taxon>Bacilli</taxon>
        <taxon>Bacillales</taxon>
        <taxon>Paenibacillaceae</taxon>
    </lineage>
</organism>
<sequence>MEAVAFRPRARLMSQLGEQLIKDENIAVLELIKNAYDADAKKVQIKMRDIQSEELAVISIEDNGDGMSFDTVKNCWMEPGTDNKEKKLKQMIENDSRSKLNRLPMGEKGIGRFGVHKLGNKITLITRAENNLEVFLTL</sequence>
<protein>
    <submittedName>
        <fullName evidence="1">ATP-binding protein</fullName>
    </submittedName>
</protein>
<dbReference type="GO" id="GO:0005524">
    <property type="term" value="F:ATP binding"/>
    <property type="evidence" value="ECO:0007669"/>
    <property type="project" value="UniProtKB-KW"/>
</dbReference>
<dbReference type="Pfam" id="PF13589">
    <property type="entry name" value="HATPase_c_3"/>
    <property type="match status" value="1"/>
</dbReference>
<reference evidence="2" key="1">
    <citation type="journal article" date="2019" name="Int. J. Syst. Evol. Microbiol.">
        <title>The Global Catalogue of Microorganisms (GCM) 10K type strain sequencing project: providing services to taxonomists for standard genome sequencing and annotation.</title>
        <authorList>
            <consortium name="The Broad Institute Genomics Platform"/>
            <consortium name="The Broad Institute Genome Sequencing Center for Infectious Disease"/>
            <person name="Wu L."/>
            <person name="Ma J."/>
        </authorList>
    </citation>
    <scope>NUCLEOTIDE SEQUENCE [LARGE SCALE GENOMIC DNA]</scope>
    <source>
        <strain evidence="2">KCTC 33676</strain>
    </source>
</reference>
<comment type="caution">
    <text evidence="1">The sequence shown here is derived from an EMBL/GenBank/DDBJ whole genome shotgun (WGS) entry which is preliminary data.</text>
</comment>
<dbReference type="Gene3D" id="3.30.565.10">
    <property type="entry name" value="Histidine kinase-like ATPase, C-terminal domain"/>
    <property type="match status" value="1"/>
</dbReference>
<gene>
    <name evidence="1" type="ORF">ACFSUC_07530</name>
</gene>
<dbReference type="EMBL" id="JBHUMM010000010">
    <property type="protein sequence ID" value="MFD2671456.1"/>
    <property type="molecule type" value="Genomic_DNA"/>
</dbReference>
<dbReference type="RefSeq" id="WP_379928921.1">
    <property type="nucleotide sequence ID" value="NZ_JBHUMM010000010.1"/>
</dbReference>
<accession>A0ABW5R9M3</accession>
<keyword evidence="1" id="KW-0067">ATP-binding</keyword>
<evidence type="ECO:0000313" key="2">
    <source>
        <dbReference type="Proteomes" id="UP001597497"/>
    </source>
</evidence>